<keyword evidence="5" id="KW-1185">Reference proteome</keyword>
<dbReference type="Gene3D" id="3.50.50.60">
    <property type="entry name" value="FAD/NAD(P)-binding domain"/>
    <property type="match status" value="1"/>
</dbReference>
<evidence type="ECO:0000256" key="2">
    <source>
        <dbReference type="ARBA" id="ARBA00022827"/>
    </source>
</evidence>
<evidence type="ECO:0000313" key="5">
    <source>
        <dbReference type="Proteomes" id="UP000054321"/>
    </source>
</evidence>
<dbReference type="Pfam" id="PF13738">
    <property type="entry name" value="Pyr_redox_3"/>
    <property type="match status" value="1"/>
</dbReference>
<evidence type="ECO:0000256" key="1">
    <source>
        <dbReference type="ARBA" id="ARBA00022630"/>
    </source>
</evidence>
<dbReference type="InParanoid" id="A0A0C3GYB3"/>
<dbReference type="InterPro" id="IPR036188">
    <property type="entry name" value="FAD/NAD-bd_sf"/>
</dbReference>
<dbReference type="SUPFAM" id="SSF51905">
    <property type="entry name" value="FAD/NAD(P)-binding domain"/>
    <property type="match status" value="1"/>
</dbReference>
<sequence>MAATVENADLVVIGAGWAGLAAAKTYLEVHPDAKLIVLDAQSSVGGVWAQSRLYPTLKSNNMVGTYEYSDFPMDQKTWGVKPGEHIPGNIVHNYLTKYAEKFGVLPNVRFNSKVETAERGEKGGWLLTIGQQKGSILAKKLIVATGMTSQEFLPTFEGQESFGVPLFHSKDFSQHAATLDTAKTVTVLGGTKSAWDAVYAYATKGIEVKWVIRESGRGPCWMAPPYVTPLKRWLEKLVHTRFLTWFSPCVWGDADGYTSIRHFLHGTAVGRFIVDAFWGILGGDLVTLNKYDAHPETAKLKPWIDVFWIASSLSILNYDTNFFDVVKKDNVRIYVADITQLSKGKVHLSSGESFDTDALLLSTGWKHTSSVKFLPAGLEARLGLPHDNDSKDGEQESLVSRTDDEILSTYPRLKKQPEKRKKFTPLPNADDTTPSVDSLSGMNLYRFMVPADEELMEAHDIAFSGNLMTITTAIIAQVQGLWIMAYFDGKISPLASQSSSGSSSASQIDAMTESGQQITSVQYSATLHNRFGKWRCPGGWAGKIPDFVFDALPYVDLLLGDLGVNSRRKGGFLKEITEPYGPEDYVNIVDEWMKGQKE</sequence>
<gene>
    <name evidence="4" type="ORF">OIDMADRAFT_170869</name>
</gene>
<proteinExistence type="predicted"/>
<organism evidence="4 5">
    <name type="scientific">Oidiodendron maius (strain Zn)</name>
    <dbReference type="NCBI Taxonomy" id="913774"/>
    <lineage>
        <taxon>Eukaryota</taxon>
        <taxon>Fungi</taxon>
        <taxon>Dikarya</taxon>
        <taxon>Ascomycota</taxon>
        <taxon>Pezizomycotina</taxon>
        <taxon>Leotiomycetes</taxon>
        <taxon>Leotiomycetes incertae sedis</taxon>
        <taxon>Myxotrichaceae</taxon>
        <taxon>Oidiodendron</taxon>
    </lineage>
</organism>
<name>A0A0C3GYB3_OIDMZ</name>
<dbReference type="FunFam" id="3.50.50.60:FF:000258">
    <property type="entry name" value="Flavin-binding monooxygenase-like protein (AFU_orthologue AFUA_6G01900)"/>
    <property type="match status" value="1"/>
</dbReference>
<keyword evidence="1" id="KW-0285">Flavoprotein</keyword>
<reference evidence="5" key="2">
    <citation type="submission" date="2015-01" db="EMBL/GenBank/DDBJ databases">
        <title>Evolutionary Origins and Diversification of the Mycorrhizal Mutualists.</title>
        <authorList>
            <consortium name="DOE Joint Genome Institute"/>
            <consortium name="Mycorrhizal Genomics Consortium"/>
            <person name="Kohler A."/>
            <person name="Kuo A."/>
            <person name="Nagy L.G."/>
            <person name="Floudas D."/>
            <person name="Copeland A."/>
            <person name="Barry K.W."/>
            <person name="Cichocki N."/>
            <person name="Veneault-Fourrey C."/>
            <person name="LaButti K."/>
            <person name="Lindquist E.A."/>
            <person name="Lipzen A."/>
            <person name="Lundell T."/>
            <person name="Morin E."/>
            <person name="Murat C."/>
            <person name="Riley R."/>
            <person name="Ohm R."/>
            <person name="Sun H."/>
            <person name="Tunlid A."/>
            <person name="Henrissat B."/>
            <person name="Grigoriev I.V."/>
            <person name="Hibbett D.S."/>
            <person name="Martin F."/>
        </authorList>
    </citation>
    <scope>NUCLEOTIDE SEQUENCE [LARGE SCALE GENOMIC DNA]</scope>
    <source>
        <strain evidence="5">Zn</strain>
    </source>
</reference>
<dbReference type="GO" id="GO:0016491">
    <property type="term" value="F:oxidoreductase activity"/>
    <property type="evidence" value="ECO:0007669"/>
    <property type="project" value="UniProtKB-KW"/>
</dbReference>
<keyword evidence="3" id="KW-0560">Oxidoreductase</keyword>
<keyword evidence="2" id="KW-0274">FAD</keyword>
<evidence type="ECO:0008006" key="6">
    <source>
        <dbReference type="Google" id="ProtNLM"/>
    </source>
</evidence>
<evidence type="ECO:0000256" key="3">
    <source>
        <dbReference type="ARBA" id="ARBA00023002"/>
    </source>
</evidence>
<evidence type="ECO:0000313" key="4">
    <source>
        <dbReference type="EMBL" id="KIM96164.1"/>
    </source>
</evidence>
<dbReference type="Proteomes" id="UP000054321">
    <property type="component" value="Unassembled WGS sequence"/>
</dbReference>
<dbReference type="InterPro" id="IPR050346">
    <property type="entry name" value="FMO-like"/>
</dbReference>
<protein>
    <recommendedName>
        <fullName evidence="6">FAD/NAD(P)-binding domain-containing protein</fullName>
    </recommendedName>
</protein>
<dbReference type="PANTHER" id="PTHR23023">
    <property type="entry name" value="DIMETHYLANILINE MONOOXYGENASE"/>
    <property type="match status" value="1"/>
</dbReference>
<dbReference type="OrthoDB" id="2915840at2759"/>
<dbReference type="AlphaFoldDB" id="A0A0C3GYB3"/>
<accession>A0A0C3GYB3</accession>
<dbReference type="HOGENOM" id="CLU_019225_1_0_1"/>
<dbReference type="STRING" id="913774.A0A0C3GYB3"/>
<reference evidence="4 5" key="1">
    <citation type="submission" date="2014-04" db="EMBL/GenBank/DDBJ databases">
        <authorList>
            <consortium name="DOE Joint Genome Institute"/>
            <person name="Kuo A."/>
            <person name="Martino E."/>
            <person name="Perotto S."/>
            <person name="Kohler A."/>
            <person name="Nagy L.G."/>
            <person name="Floudas D."/>
            <person name="Copeland A."/>
            <person name="Barry K.W."/>
            <person name="Cichocki N."/>
            <person name="Veneault-Fourrey C."/>
            <person name="LaButti K."/>
            <person name="Lindquist E.A."/>
            <person name="Lipzen A."/>
            <person name="Lundell T."/>
            <person name="Morin E."/>
            <person name="Murat C."/>
            <person name="Sun H."/>
            <person name="Tunlid A."/>
            <person name="Henrissat B."/>
            <person name="Grigoriev I.V."/>
            <person name="Hibbett D.S."/>
            <person name="Martin F."/>
            <person name="Nordberg H.P."/>
            <person name="Cantor M.N."/>
            <person name="Hua S.X."/>
        </authorList>
    </citation>
    <scope>NUCLEOTIDE SEQUENCE [LARGE SCALE GENOMIC DNA]</scope>
    <source>
        <strain evidence="4 5">Zn</strain>
    </source>
</reference>
<dbReference type="EMBL" id="KN832885">
    <property type="protein sequence ID" value="KIM96164.1"/>
    <property type="molecule type" value="Genomic_DNA"/>
</dbReference>